<comment type="caution">
    <text evidence="6">The sequence shown here is derived from an EMBL/GenBank/DDBJ whole genome shotgun (WGS) entry which is preliminary data.</text>
</comment>
<dbReference type="GO" id="GO:0036054">
    <property type="term" value="F:protein-malonyllysine demalonylase activity"/>
    <property type="evidence" value="ECO:0007669"/>
    <property type="project" value="InterPro"/>
</dbReference>
<comment type="subcellular location">
    <subcellularLocation>
        <location evidence="3">Cytoplasm</location>
    </subcellularLocation>
</comment>
<dbReference type="InterPro" id="IPR003000">
    <property type="entry name" value="Sirtuin"/>
</dbReference>
<dbReference type="SUPFAM" id="SSF52467">
    <property type="entry name" value="DHS-like NAD/FAD-binding domain"/>
    <property type="match status" value="1"/>
</dbReference>
<comment type="cofactor">
    <cofactor evidence="3">
        <name>Zn(2+)</name>
        <dbReference type="ChEBI" id="CHEBI:29105"/>
    </cofactor>
    <text evidence="3">Binds 1 zinc ion per subunit.</text>
</comment>
<reference evidence="6 7" key="1">
    <citation type="submission" date="2020-02" db="EMBL/GenBank/DDBJ databases">
        <authorList>
            <person name="Kim M.K."/>
        </authorList>
    </citation>
    <scope>NUCLEOTIDE SEQUENCE [LARGE SCALE GENOMIC DNA]</scope>
    <source>
        <strain evidence="6 7">17J57-3</strain>
    </source>
</reference>
<dbReference type="InterPro" id="IPR029035">
    <property type="entry name" value="DHS-like_NAD/FAD-binding_dom"/>
</dbReference>
<comment type="similarity">
    <text evidence="3">Belongs to the sirtuin family. Class III subfamily.</text>
</comment>
<feature type="binding site" evidence="3 4">
    <location>
        <position position="151"/>
    </location>
    <ligand>
        <name>Zn(2+)</name>
        <dbReference type="ChEBI" id="CHEBI:29105"/>
    </ligand>
</feature>
<dbReference type="Gene3D" id="3.30.1600.10">
    <property type="entry name" value="SIR2/SIRT2 'Small Domain"/>
    <property type="match status" value="1"/>
</dbReference>
<sequence length="252" mass="26991">MHFAPELLDALRQARVIAVFTGAGVSAESGVPTFRDAQTGLWARYRAEELATPAAFRRDPQTVWKWYEWRRDLMRNALPNPAHLAIASLEKTGAEVTVLTQNVDGLHRKAGSTDVVELHGNIWDDLCLECRAPGDGDAPRDGAGLPRCTHCGGLLRPGVVWFGESLPEQAWQRAAELAGKADVFFCIGTSSLVEPAASLPLQAHDSGKTVIQVNPEATRHDASASFVLRGKAGAAMPALLRAAWPGGPASSP</sequence>
<evidence type="ECO:0000256" key="3">
    <source>
        <dbReference type="HAMAP-Rule" id="MF_01121"/>
    </source>
</evidence>
<evidence type="ECO:0000256" key="1">
    <source>
        <dbReference type="ARBA" id="ARBA00022679"/>
    </source>
</evidence>
<dbReference type="InterPro" id="IPR050134">
    <property type="entry name" value="NAD-dep_sirtuin_deacylases"/>
</dbReference>
<keyword evidence="2 3" id="KW-0520">NAD</keyword>
<proteinExistence type="inferred from homology"/>
<dbReference type="EMBL" id="JAAIVB010000021">
    <property type="protein sequence ID" value="NEX60936.1"/>
    <property type="molecule type" value="Genomic_DNA"/>
</dbReference>
<keyword evidence="1" id="KW-0808">Transferase</keyword>
<dbReference type="GO" id="GO:0017136">
    <property type="term" value="F:histone deacetylase activity, NAD-dependent"/>
    <property type="evidence" value="ECO:0007669"/>
    <property type="project" value="TreeGrafter"/>
</dbReference>
<feature type="binding site" evidence="3">
    <location>
        <position position="70"/>
    </location>
    <ligand>
        <name>substrate</name>
    </ligand>
</feature>
<dbReference type="CDD" id="cd01412">
    <property type="entry name" value="SIRT5_Af1_CobB"/>
    <property type="match status" value="1"/>
</dbReference>
<name>A0A6B3SQC6_9BURK</name>
<feature type="binding site" evidence="3">
    <location>
        <position position="67"/>
    </location>
    <ligand>
        <name>substrate</name>
    </ligand>
</feature>
<feature type="domain" description="Deacetylase sirtuin-type" evidence="5">
    <location>
        <begin position="1"/>
        <end position="252"/>
    </location>
</feature>
<dbReference type="GO" id="GO:0008270">
    <property type="term" value="F:zinc ion binding"/>
    <property type="evidence" value="ECO:0007669"/>
    <property type="project" value="UniProtKB-UniRule"/>
</dbReference>
<dbReference type="GO" id="GO:0005737">
    <property type="term" value="C:cytoplasm"/>
    <property type="evidence" value="ECO:0007669"/>
    <property type="project" value="UniProtKB-SubCell"/>
</dbReference>
<dbReference type="PROSITE" id="PS50305">
    <property type="entry name" value="SIRTUIN"/>
    <property type="match status" value="1"/>
</dbReference>
<comment type="function">
    <text evidence="3">NAD-dependent lysine deacetylase and desuccinylase that specifically removes acetyl and succinyl groups on target proteins. Modulates the activities of several proteins which are inactive in their acylated form.</text>
</comment>
<keyword evidence="7" id="KW-1185">Reference proteome</keyword>
<feature type="binding site" evidence="3 4">
    <location>
        <position position="148"/>
    </location>
    <ligand>
        <name>Zn(2+)</name>
        <dbReference type="ChEBI" id="CHEBI:29105"/>
    </ligand>
</feature>
<comment type="caution">
    <text evidence="3">Lacks conserved residue(s) required for the propagation of feature annotation.</text>
</comment>
<dbReference type="NCBIfam" id="NF001753">
    <property type="entry name" value="PRK00481.1-3"/>
    <property type="match status" value="1"/>
</dbReference>
<dbReference type="Proteomes" id="UP000482155">
    <property type="component" value="Unassembled WGS sequence"/>
</dbReference>
<dbReference type="Pfam" id="PF02146">
    <property type="entry name" value="SIR2"/>
    <property type="match status" value="1"/>
</dbReference>
<feature type="active site" description="Proton acceptor" evidence="3 4">
    <location>
        <position position="119"/>
    </location>
</feature>
<dbReference type="InterPro" id="IPR026590">
    <property type="entry name" value="Ssirtuin_cat_dom"/>
</dbReference>
<dbReference type="PANTHER" id="PTHR11085">
    <property type="entry name" value="NAD-DEPENDENT PROTEIN DEACYLASE SIRTUIN-5, MITOCHONDRIAL-RELATED"/>
    <property type="match status" value="1"/>
</dbReference>
<dbReference type="AlphaFoldDB" id="A0A6B3SQC6"/>
<keyword evidence="3" id="KW-0963">Cytoplasm</keyword>
<accession>A0A6B3SQC6</accession>
<dbReference type="EC" id="2.3.1.286" evidence="3"/>
<feature type="binding site" evidence="3">
    <location>
        <begin position="188"/>
        <end position="190"/>
    </location>
    <ligand>
        <name>NAD(+)</name>
        <dbReference type="ChEBI" id="CHEBI:57540"/>
    </ligand>
</feature>
<feature type="binding site" evidence="3 4">
    <location>
        <position position="130"/>
    </location>
    <ligand>
        <name>Zn(2+)</name>
        <dbReference type="ChEBI" id="CHEBI:29105"/>
    </ligand>
</feature>
<dbReference type="InterPro" id="IPR027546">
    <property type="entry name" value="Sirtuin_class_III"/>
</dbReference>
<gene>
    <name evidence="3" type="primary">cobB</name>
    <name evidence="6" type="ORF">G3574_07590</name>
</gene>
<evidence type="ECO:0000259" key="5">
    <source>
        <dbReference type="PROSITE" id="PS50305"/>
    </source>
</evidence>
<feature type="binding site" evidence="3">
    <location>
        <position position="232"/>
    </location>
    <ligand>
        <name>NAD(+)</name>
        <dbReference type="ChEBI" id="CHEBI:57540"/>
    </ligand>
</feature>
<dbReference type="GO" id="GO:0036055">
    <property type="term" value="F:protein-succinyllysine desuccinylase activity"/>
    <property type="evidence" value="ECO:0007669"/>
    <property type="project" value="UniProtKB-UniRule"/>
</dbReference>
<evidence type="ECO:0000256" key="4">
    <source>
        <dbReference type="PROSITE-ProRule" id="PRU00236"/>
    </source>
</evidence>
<dbReference type="RefSeq" id="WP_163961639.1">
    <property type="nucleotide sequence ID" value="NZ_JAAIVB010000021.1"/>
</dbReference>
<evidence type="ECO:0000313" key="6">
    <source>
        <dbReference type="EMBL" id="NEX60936.1"/>
    </source>
</evidence>
<feature type="binding site" evidence="3 4">
    <location>
        <position position="127"/>
    </location>
    <ligand>
        <name>Zn(2+)</name>
        <dbReference type="ChEBI" id="CHEBI:29105"/>
    </ligand>
</feature>
<protein>
    <recommendedName>
        <fullName evidence="3">NAD-dependent protein deacylase</fullName>
        <ecNumber evidence="3">2.3.1.286</ecNumber>
    </recommendedName>
    <alternativeName>
        <fullName evidence="3">Regulatory protein SIR2 homolog</fullName>
    </alternativeName>
</protein>
<dbReference type="PANTHER" id="PTHR11085:SF10">
    <property type="entry name" value="NAD-DEPENDENT PROTEIN DEACYLASE SIRTUIN-5, MITOCHONDRIAL-RELATED"/>
    <property type="match status" value="1"/>
</dbReference>
<evidence type="ECO:0000256" key="2">
    <source>
        <dbReference type="ARBA" id="ARBA00023027"/>
    </source>
</evidence>
<dbReference type="InterPro" id="IPR026591">
    <property type="entry name" value="Sirtuin_cat_small_dom_sf"/>
</dbReference>
<comment type="catalytic activity">
    <reaction evidence="3">
        <text>N(6)-succinyl-L-lysyl-[protein] + NAD(+) + H2O = 2''-O-succinyl-ADP-D-ribose + nicotinamide + L-lysyl-[protein]</text>
        <dbReference type="Rhea" id="RHEA:47668"/>
        <dbReference type="Rhea" id="RHEA-COMP:9752"/>
        <dbReference type="Rhea" id="RHEA-COMP:11877"/>
        <dbReference type="ChEBI" id="CHEBI:15377"/>
        <dbReference type="ChEBI" id="CHEBI:17154"/>
        <dbReference type="ChEBI" id="CHEBI:29969"/>
        <dbReference type="ChEBI" id="CHEBI:57540"/>
        <dbReference type="ChEBI" id="CHEBI:87830"/>
        <dbReference type="ChEBI" id="CHEBI:87832"/>
    </reaction>
</comment>
<organism evidence="6 7">
    <name type="scientific">Noviherbaspirillum galbum</name>
    <dbReference type="NCBI Taxonomy" id="2709383"/>
    <lineage>
        <taxon>Bacteria</taxon>
        <taxon>Pseudomonadati</taxon>
        <taxon>Pseudomonadota</taxon>
        <taxon>Betaproteobacteria</taxon>
        <taxon>Burkholderiales</taxon>
        <taxon>Oxalobacteraceae</taxon>
        <taxon>Noviherbaspirillum</taxon>
    </lineage>
</organism>
<dbReference type="Gene3D" id="3.40.50.1220">
    <property type="entry name" value="TPP-binding domain"/>
    <property type="match status" value="1"/>
</dbReference>
<dbReference type="GO" id="GO:0070403">
    <property type="term" value="F:NAD+ binding"/>
    <property type="evidence" value="ECO:0007669"/>
    <property type="project" value="UniProtKB-UniRule"/>
</dbReference>
<comment type="catalytic activity">
    <reaction evidence="3">
        <text>N(6)-acetyl-L-lysyl-[protein] + NAD(+) + H2O = 2''-O-acetyl-ADP-D-ribose + nicotinamide + L-lysyl-[protein]</text>
        <dbReference type="Rhea" id="RHEA:43636"/>
        <dbReference type="Rhea" id="RHEA-COMP:9752"/>
        <dbReference type="Rhea" id="RHEA-COMP:10731"/>
        <dbReference type="ChEBI" id="CHEBI:15377"/>
        <dbReference type="ChEBI" id="CHEBI:17154"/>
        <dbReference type="ChEBI" id="CHEBI:29969"/>
        <dbReference type="ChEBI" id="CHEBI:57540"/>
        <dbReference type="ChEBI" id="CHEBI:61930"/>
        <dbReference type="ChEBI" id="CHEBI:83767"/>
        <dbReference type="EC" id="2.3.1.286"/>
    </reaction>
</comment>
<comment type="domain">
    <text evidence="3">2 residues (Tyr-67 and Arg-70) present in a large hydrophobic pocket are probably involved in substrate specificity. They are important for desuccinylation activity, but dispensable for deacetylation activity.</text>
</comment>
<keyword evidence="3 4" id="KW-0479">Metal-binding</keyword>
<feature type="binding site" evidence="3">
    <location>
        <begin position="214"/>
        <end position="216"/>
    </location>
    <ligand>
        <name>NAD(+)</name>
        <dbReference type="ChEBI" id="CHEBI:57540"/>
    </ligand>
</feature>
<keyword evidence="3 4" id="KW-0862">Zinc</keyword>
<feature type="binding site" evidence="3">
    <location>
        <begin position="101"/>
        <end position="104"/>
    </location>
    <ligand>
        <name>NAD(+)</name>
        <dbReference type="ChEBI" id="CHEBI:57540"/>
    </ligand>
</feature>
<dbReference type="HAMAP" id="MF_01121">
    <property type="entry name" value="Sirtuin_ClassIII"/>
    <property type="match status" value="1"/>
</dbReference>
<evidence type="ECO:0000313" key="7">
    <source>
        <dbReference type="Proteomes" id="UP000482155"/>
    </source>
</evidence>